<feature type="chain" id="PRO_5039464286" description="Bacterial Ig domain-containing protein" evidence="1">
    <location>
        <begin position="25"/>
        <end position="224"/>
    </location>
</feature>
<evidence type="ECO:0000256" key="1">
    <source>
        <dbReference type="SAM" id="SignalP"/>
    </source>
</evidence>
<name>A0A1H4KBX6_9ACTN</name>
<dbReference type="STRING" id="402596.SAMN04489844_0522"/>
<protein>
    <recommendedName>
        <fullName evidence="4">Bacterial Ig domain-containing protein</fullName>
    </recommendedName>
</protein>
<dbReference type="EMBL" id="FNRT01000002">
    <property type="protein sequence ID" value="SEB55933.1"/>
    <property type="molecule type" value="Genomic_DNA"/>
</dbReference>
<gene>
    <name evidence="2" type="ORF">SAMN04489844_0522</name>
</gene>
<organism evidence="2 3">
    <name type="scientific">Nocardioides exalbidus</name>
    <dbReference type="NCBI Taxonomy" id="402596"/>
    <lineage>
        <taxon>Bacteria</taxon>
        <taxon>Bacillati</taxon>
        <taxon>Actinomycetota</taxon>
        <taxon>Actinomycetes</taxon>
        <taxon>Propionibacteriales</taxon>
        <taxon>Nocardioidaceae</taxon>
        <taxon>Nocardioides</taxon>
    </lineage>
</organism>
<dbReference type="OrthoDB" id="3788525at2"/>
<evidence type="ECO:0008006" key="4">
    <source>
        <dbReference type="Google" id="ProtNLM"/>
    </source>
</evidence>
<feature type="signal peptide" evidence="1">
    <location>
        <begin position="1"/>
        <end position="24"/>
    </location>
</feature>
<keyword evidence="3" id="KW-1185">Reference proteome</keyword>
<evidence type="ECO:0000313" key="2">
    <source>
        <dbReference type="EMBL" id="SEB55933.1"/>
    </source>
</evidence>
<evidence type="ECO:0000313" key="3">
    <source>
        <dbReference type="Proteomes" id="UP000198742"/>
    </source>
</evidence>
<keyword evidence="1" id="KW-0732">Signal</keyword>
<reference evidence="3" key="1">
    <citation type="submission" date="2016-10" db="EMBL/GenBank/DDBJ databases">
        <authorList>
            <person name="Varghese N."/>
            <person name="Submissions S."/>
        </authorList>
    </citation>
    <scope>NUCLEOTIDE SEQUENCE [LARGE SCALE GENOMIC DNA]</scope>
    <source>
        <strain evidence="3">DSM 22017</strain>
    </source>
</reference>
<dbReference type="Proteomes" id="UP000198742">
    <property type="component" value="Unassembled WGS sequence"/>
</dbReference>
<proteinExistence type="predicted"/>
<sequence length="224" mass="23934">MRTNRLIAGAVAAGLLGLTPIAIASPSSATENRTATVTATPSETSLVYGDDLSISVRVTDATDGTGVYDGTSTLYAMEAGAAAFVPVATGTSTSAYFTDVKPKINTIYKIVYSGYTATSTYENNYAAAESAPFTIGVGRKITAPKKGFVLKGKVSPDGAKKKITISVSKKSNKGFKKWKTIKTNKKGKYKVTLPKRGGVWYWNVIVKGDSKYLANGYTWRTYVY</sequence>
<dbReference type="AlphaFoldDB" id="A0A1H4KBX6"/>
<accession>A0A1H4KBX6</accession>
<dbReference type="RefSeq" id="WP_090967725.1">
    <property type="nucleotide sequence ID" value="NZ_FNRT01000002.1"/>
</dbReference>